<accession>A0A517DQ42</accession>
<dbReference type="OrthoDB" id="123307at2"/>
<gene>
    <name evidence="2" type="ORF">SPTER_07580</name>
</gene>
<keyword evidence="3" id="KW-1185">Reference proteome</keyword>
<sequence length="182" mass="21179">MKELCLDFLNTRWYLTHKINKEILADYVLLTEFLKSRHLPVGAPPSAESIQDLLALRTFLAATLTGYMQERAISAAGISRINYYLALSTCRRVMEQGRHGFNLTIQPVACDWNWVMAEITASFVDLIECGDHSRIKLCENPDCEWFFYDETKSRTKRWCDDKCASLMKVRKFRAKHKKKTFV</sequence>
<organism evidence="2 3">
    <name type="scientific">Sporomusa termitida</name>
    <dbReference type="NCBI Taxonomy" id="2377"/>
    <lineage>
        <taxon>Bacteria</taxon>
        <taxon>Bacillati</taxon>
        <taxon>Bacillota</taxon>
        <taxon>Negativicutes</taxon>
        <taxon>Selenomonadales</taxon>
        <taxon>Sporomusaceae</taxon>
        <taxon>Sporomusa</taxon>
    </lineage>
</organism>
<dbReference type="InterPro" id="IPR023286">
    <property type="entry name" value="ABATE_dom_sf"/>
</dbReference>
<dbReference type="Pfam" id="PF07336">
    <property type="entry name" value="ABATE"/>
    <property type="match status" value="1"/>
</dbReference>
<dbReference type="SUPFAM" id="SSF160904">
    <property type="entry name" value="Jann2411-like"/>
    <property type="match status" value="1"/>
</dbReference>
<dbReference type="InterPro" id="IPR010852">
    <property type="entry name" value="ABATE"/>
</dbReference>
<dbReference type="KEGG" id="sted:SPTER_07580"/>
<dbReference type="Pfam" id="PF11706">
    <property type="entry name" value="zf-CGNR"/>
    <property type="match status" value="1"/>
</dbReference>
<dbReference type="PANTHER" id="PTHR35525">
    <property type="entry name" value="BLL6575 PROTEIN"/>
    <property type="match status" value="1"/>
</dbReference>
<dbReference type="EMBL" id="CP036259">
    <property type="protein sequence ID" value="QDR79483.1"/>
    <property type="molecule type" value="Genomic_DNA"/>
</dbReference>
<dbReference type="Gene3D" id="1.10.3300.10">
    <property type="entry name" value="Jann2411-like domain"/>
    <property type="match status" value="1"/>
</dbReference>
<dbReference type="PANTHER" id="PTHR35525:SF3">
    <property type="entry name" value="BLL6575 PROTEIN"/>
    <property type="match status" value="1"/>
</dbReference>
<dbReference type="AlphaFoldDB" id="A0A517DQ42"/>
<name>A0A517DQ42_9FIRM</name>
<evidence type="ECO:0000259" key="1">
    <source>
        <dbReference type="Pfam" id="PF11706"/>
    </source>
</evidence>
<dbReference type="InterPro" id="IPR021005">
    <property type="entry name" value="Znf_CGNR"/>
</dbReference>
<feature type="domain" description="Zinc finger CGNR" evidence="1">
    <location>
        <begin position="134"/>
        <end position="176"/>
    </location>
</feature>
<proteinExistence type="predicted"/>
<reference evidence="2 3" key="1">
    <citation type="submission" date="2019-02" db="EMBL/GenBank/DDBJ databases">
        <title>Closed genome of Sporomusa termitida DSM 4440.</title>
        <authorList>
            <person name="Poehlein A."/>
            <person name="Daniel R."/>
        </authorList>
    </citation>
    <scope>NUCLEOTIDE SEQUENCE [LARGE SCALE GENOMIC DNA]</scope>
    <source>
        <strain evidence="2 3">DSM 4440</strain>
    </source>
</reference>
<evidence type="ECO:0000313" key="2">
    <source>
        <dbReference type="EMBL" id="QDR79483.1"/>
    </source>
</evidence>
<protein>
    <submittedName>
        <fullName evidence="2">CGNR zinc finger</fullName>
    </submittedName>
</protein>
<dbReference type="Proteomes" id="UP000320776">
    <property type="component" value="Chromosome"/>
</dbReference>
<evidence type="ECO:0000313" key="3">
    <source>
        <dbReference type="Proteomes" id="UP000320776"/>
    </source>
</evidence>